<evidence type="ECO:0000313" key="3">
    <source>
        <dbReference type="Proteomes" id="UP000595498"/>
    </source>
</evidence>
<proteinExistence type="predicted"/>
<evidence type="ECO:0000313" key="2">
    <source>
        <dbReference type="EMBL" id="QQT52171.1"/>
    </source>
</evidence>
<sequence>MMFEIDLYNREVLRAFQEKKDQEKLTHLQRASRADLMKECLRRLEKGELDSDLPDLTTIFESDGTLENLKTAIKKAGSDRFRPVQDFIQQRTSKPTDNIIILLAIFIDFEPRPFEYWRNIHRTKNNEEKGENTSDKEETGSVIEEHLTKESIIIPNSEGPNMLPHPPINLQKKEQSTINGFVNIPRPKMNNKNILIGGISLLIVIFSIVSYLWIFPDDCMCWNGVNYVKVDCQDKTQRYQVIGLNRDKLNNFKKIENLDTIKLEDIDHIWYSKIDNEYEFFTEPGRHPASPSRSLKATTKYIWETQIKKKSDNNPNGQLGIVGKQ</sequence>
<keyword evidence="1" id="KW-0472">Membrane</keyword>
<keyword evidence="3" id="KW-1185">Reference proteome</keyword>
<gene>
    <name evidence="2" type="ORF">I6I98_18080</name>
</gene>
<keyword evidence="1" id="KW-0812">Transmembrane</keyword>
<keyword evidence="1" id="KW-1133">Transmembrane helix</keyword>
<accession>A0ABX7CJ91</accession>
<organism evidence="2 3">
    <name type="scientific">Sphingobacterium multivorum</name>
    <dbReference type="NCBI Taxonomy" id="28454"/>
    <lineage>
        <taxon>Bacteria</taxon>
        <taxon>Pseudomonadati</taxon>
        <taxon>Bacteroidota</taxon>
        <taxon>Sphingobacteriia</taxon>
        <taxon>Sphingobacteriales</taxon>
        <taxon>Sphingobacteriaceae</taxon>
        <taxon>Sphingobacterium</taxon>
    </lineage>
</organism>
<dbReference type="Proteomes" id="UP000595498">
    <property type="component" value="Chromosome"/>
</dbReference>
<dbReference type="EMBL" id="CP068224">
    <property type="protein sequence ID" value="QQT52171.1"/>
    <property type="molecule type" value="Genomic_DNA"/>
</dbReference>
<reference evidence="2 3" key="1">
    <citation type="submission" date="2021-01" db="EMBL/GenBank/DDBJ databases">
        <title>FDA dAtabase for Regulatory Grade micrObial Sequences (FDA-ARGOS): Supporting development and validation of Infectious Disease Dx tests.</title>
        <authorList>
            <person name="Sproer C."/>
            <person name="Gronow S."/>
            <person name="Severitt S."/>
            <person name="Schroder I."/>
            <person name="Tallon L."/>
            <person name="Sadzewicz L."/>
            <person name="Zhao X."/>
            <person name="Boylan J."/>
            <person name="Ott S."/>
            <person name="Bowen H."/>
            <person name="Vavikolanu K."/>
            <person name="Mehta A."/>
            <person name="Aluvathingal J."/>
            <person name="Nadendla S."/>
            <person name="Lowell S."/>
            <person name="Myers T."/>
            <person name="Yan Y."/>
            <person name="Sichtig H."/>
        </authorList>
    </citation>
    <scope>NUCLEOTIDE SEQUENCE [LARGE SCALE GENOMIC DNA]</scope>
    <source>
        <strain evidence="2 3">FDAARGOS_1141</strain>
    </source>
</reference>
<protein>
    <submittedName>
        <fullName evidence="2">Uncharacterized protein</fullName>
    </submittedName>
</protein>
<evidence type="ECO:0000256" key="1">
    <source>
        <dbReference type="SAM" id="Phobius"/>
    </source>
</evidence>
<feature type="transmembrane region" description="Helical" evidence="1">
    <location>
        <begin position="194"/>
        <end position="214"/>
    </location>
</feature>
<name>A0ABX7CJ91_SPHMU</name>